<protein>
    <submittedName>
        <fullName evidence="1">Uncharacterized protein</fullName>
    </submittedName>
</protein>
<keyword evidence="2" id="KW-1185">Reference proteome</keyword>
<reference evidence="1 2" key="2">
    <citation type="journal article" date="2015" name="Stand. Genomic Sci.">
        <title>High quality draft genomic sequence of Flavobacterium enshiense DK69(T) and comparison among Flavobacterium genomes.</title>
        <authorList>
            <person name="Zeng Z."/>
            <person name="Chen C."/>
            <person name="Du H."/>
            <person name="Wang G."/>
            <person name="Li M."/>
        </authorList>
    </citation>
    <scope>NUCLEOTIDE SEQUENCE [LARGE SCALE GENOMIC DNA]</scope>
    <source>
        <strain evidence="1 2">DK69</strain>
    </source>
</reference>
<gene>
    <name evidence="1" type="ORF">Q767_08300</name>
</gene>
<dbReference type="eggNOG" id="ENOG502ZSHK">
    <property type="taxonomic scope" value="Bacteria"/>
</dbReference>
<dbReference type="PATRIC" id="fig|1107311.5.peg.2854"/>
<reference evidence="2" key="1">
    <citation type="submission" date="2013-09" db="EMBL/GenBank/DDBJ databases">
        <authorList>
            <person name="Zeng Z."/>
            <person name="Chen C."/>
        </authorList>
    </citation>
    <scope>NUCLEOTIDE SEQUENCE [LARGE SCALE GENOMIC DNA]</scope>
    <source>
        <strain evidence="2">DK69</strain>
    </source>
</reference>
<dbReference type="AlphaFoldDB" id="A0A0A2MUB5"/>
<evidence type="ECO:0000313" key="2">
    <source>
        <dbReference type="Proteomes" id="UP000030149"/>
    </source>
</evidence>
<dbReference type="OrthoDB" id="1375077at2"/>
<accession>A0A0A2MUB5</accession>
<organism evidence="1 2">
    <name type="scientific">Flavobacterium enshiense DK69</name>
    <dbReference type="NCBI Taxonomy" id="1107311"/>
    <lineage>
        <taxon>Bacteria</taxon>
        <taxon>Pseudomonadati</taxon>
        <taxon>Bacteroidota</taxon>
        <taxon>Flavobacteriia</taxon>
        <taxon>Flavobacteriales</taxon>
        <taxon>Flavobacteriaceae</taxon>
        <taxon>Flavobacterium</taxon>
    </lineage>
</organism>
<dbReference type="EMBL" id="JRLZ01000005">
    <property type="protein sequence ID" value="KGO96242.1"/>
    <property type="molecule type" value="Genomic_DNA"/>
</dbReference>
<name>A0A0A2MUB5_9FLAO</name>
<evidence type="ECO:0000313" key="1">
    <source>
        <dbReference type="EMBL" id="KGO96242.1"/>
    </source>
</evidence>
<comment type="caution">
    <text evidence="1">The sequence shown here is derived from an EMBL/GenBank/DDBJ whole genome shotgun (WGS) entry which is preliminary data.</text>
</comment>
<dbReference type="Proteomes" id="UP000030149">
    <property type="component" value="Unassembled WGS sequence"/>
</dbReference>
<dbReference type="RefSeq" id="WP_035630316.1">
    <property type="nucleotide sequence ID" value="NZ_AVCS01000007.1"/>
</dbReference>
<proteinExistence type="predicted"/>
<sequence>MKKNYLWVTVLLPVLSFAQTEAKVIELDIRGRSCVGGLGICSAMSSETNKTSMKNFNVTKQSFNSLLIQIEISKLTAEEQKLFFGKEYAKITPNETLEFIQDEDFKFDMNALLYLEMDPRYPILRKGKYPVQISKDSVKVTLTLSEG</sequence>
<dbReference type="STRING" id="1107311.Q767_08300"/>